<evidence type="ECO:0000313" key="4">
    <source>
        <dbReference type="EMBL" id="QEC78703.1"/>
    </source>
</evidence>
<accession>A0A5B8W4N4</accession>
<protein>
    <submittedName>
        <fullName evidence="4">Monooxygenase</fullName>
    </submittedName>
</protein>
<reference evidence="4 5" key="1">
    <citation type="journal article" date="2013" name="J. Microbiol.">
        <title>Mucilaginibacter ginsenosidivorax sp. nov., with ginsenoside converting activity isolated from sediment.</title>
        <authorList>
            <person name="Kim J.K."/>
            <person name="Choi T.E."/>
            <person name="Liu Q.M."/>
            <person name="Park H.Y."/>
            <person name="Yi T.H."/>
            <person name="Yoon M.H."/>
            <person name="Kim S.C."/>
            <person name="Im W.T."/>
        </authorList>
    </citation>
    <scope>NUCLEOTIDE SEQUENCE [LARGE SCALE GENOMIC DNA]</scope>
    <source>
        <strain evidence="4 5">KHI28</strain>
    </source>
</reference>
<dbReference type="InterPro" id="IPR002938">
    <property type="entry name" value="FAD-bd"/>
</dbReference>
<dbReference type="PRINTS" id="PR00420">
    <property type="entry name" value="RNGMNOXGNASE"/>
</dbReference>
<organism evidence="4 5">
    <name type="scientific">Mucilaginibacter ginsenosidivorax</name>
    <dbReference type="NCBI Taxonomy" id="862126"/>
    <lineage>
        <taxon>Bacteria</taxon>
        <taxon>Pseudomonadati</taxon>
        <taxon>Bacteroidota</taxon>
        <taxon>Sphingobacteriia</taxon>
        <taxon>Sphingobacteriales</taxon>
        <taxon>Sphingobacteriaceae</taxon>
        <taxon>Mucilaginibacter</taxon>
    </lineage>
</organism>
<name>A0A5B8W4N4_9SPHI</name>
<dbReference type="AlphaFoldDB" id="A0A5B8W4N4"/>
<dbReference type="PANTHER" id="PTHR13789:SF309">
    <property type="entry name" value="PUTATIVE (AFU_ORTHOLOGUE AFUA_6G14510)-RELATED"/>
    <property type="match status" value="1"/>
</dbReference>
<dbReference type="GO" id="GO:0071949">
    <property type="term" value="F:FAD binding"/>
    <property type="evidence" value="ECO:0007669"/>
    <property type="project" value="InterPro"/>
</dbReference>
<gene>
    <name evidence="4" type="ORF">FSB76_23150</name>
</gene>
<dbReference type="EMBL" id="CP042437">
    <property type="protein sequence ID" value="QEC78703.1"/>
    <property type="molecule type" value="Genomic_DNA"/>
</dbReference>
<dbReference type="InterPro" id="IPR036188">
    <property type="entry name" value="FAD/NAD-bd_sf"/>
</dbReference>
<dbReference type="OrthoDB" id="9766816at2"/>
<keyword evidence="1" id="KW-0560">Oxidoreductase</keyword>
<dbReference type="GO" id="GO:0004497">
    <property type="term" value="F:monooxygenase activity"/>
    <property type="evidence" value="ECO:0007669"/>
    <property type="project" value="UniProtKB-KW"/>
</dbReference>
<keyword evidence="2 4" id="KW-0503">Monooxygenase</keyword>
<dbReference type="SUPFAM" id="SSF51905">
    <property type="entry name" value="FAD/NAD(P)-binding domain"/>
    <property type="match status" value="1"/>
</dbReference>
<dbReference type="Proteomes" id="UP000321362">
    <property type="component" value="Chromosome"/>
</dbReference>
<dbReference type="KEGG" id="mgk:FSB76_23150"/>
<keyword evidence="5" id="KW-1185">Reference proteome</keyword>
<sequence>MSNKAIIIGAGIAGPLLAIQLKRNGYAVEVYEAREQDAGEGAFLGLTPNGLNVLMQYIPLASLKSEFAHGSMYFYNSKGKLIGELLTGYQKEKYGAETIQVKRGHLHKLLHKAAEDEGIIINYNKRVVSISETQKDVVAIFDDNTKVSGNILFGCDGAFSVVRKTAFANAGKPLYTKNIGTGGFAYLPQLNKPSAGINMTFGERGFFAYAVSNKGEIWWFNNYYREKEPDKEEIKTKLDAEIRSYLLELHKNDDRLFSEIINASHQLSVYPVYDIPKLEKWSTSKICLLGDAAHATSPHVGQGASMAMEDTVAVLKCMAQNRDIEKAFKEFQAIRQQRVERIIKESRKAGDSKSKPNPVATWFRDVFLKYFIKSQVKKLDWIYGYRP</sequence>
<evidence type="ECO:0000313" key="5">
    <source>
        <dbReference type="Proteomes" id="UP000321362"/>
    </source>
</evidence>
<dbReference type="Gene3D" id="3.50.50.60">
    <property type="entry name" value="FAD/NAD(P)-binding domain"/>
    <property type="match status" value="1"/>
</dbReference>
<dbReference type="PANTHER" id="PTHR13789">
    <property type="entry name" value="MONOOXYGENASE"/>
    <property type="match status" value="1"/>
</dbReference>
<feature type="domain" description="FAD-binding" evidence="3">
    <location>
        <begin position="5"/>
        <end position="342"/>
    </location>
</feature>
<evidence type="ECO:0000256" key="2">
    <source>
        <dbReference type="ARBA" id="ARBA00023033"/>
    </source>
</evidence>
<dbReference type="InterPro" id="IPR050493">
    <property type="entry name" value="FAD-dep_Monooxygenase_BioMet"/>
</dbReference>
<evidence type="ECO:0000256" key="1">
    <source>
        <dbReference type="ARBA" id="ARBA00023002"/>
    </source>
</evidence>
<evidence type="ECO:0000259" key="3">
    <source>
        <dbReference type="Pfam" id="PF01494"/>
    </source>
</evidence>
<dbReference type="RefSeq" id="WP_147057593.1">
    <property type="nucleotide sequence ID" value="NZ_CP042437.1"/>
</dbReference>
<proteinExistence type="predicted"/>
<dbReference type="Pfam" id="PF01494">
    <property type="entry name" value="FAD_binding_3"/>
    <property type="match status" value="1"/>
</dbReference>